<dbReference type="GO" id="GO:0017040">
    <property type="term" value="F:N-acylsphingosine amidohydrolase activity"/>
    <property type="evidence" value="ECO:0007669"/>
    <property type="project" value="UniProtKB-UniRule"/>
</dbReference>
<dbReference type="InterPro" id="IPR031331">
    <property type="entry name" value="NEUT/ALK_ceramidase_C"/>
</dbReference>
<keyword evidence="4 7" id="KW-0378">Hydrolase</keyword>
<evidence type="ECO:0000256" key="5">
    <source>
        <dbReference type="PIRSR" id="PIRSR606823-1"/>
    </source>
</evidence>
<feature type="active site" description="Nucleophile" evidence="5">
    <location>
        <position position="223"/>
    </location>
</feature>
<feature type="binding site" evidence="6">
    <location>
        <position position="172"/>
    </location>
    <ligand>
        <name>Zn(2+)</name>
        <dbReference type="ChEBI" id="CHEBI:29105"/>
    </ligand>
</feature>
<evidence type="ECO:0000259" key="8">
    <source>
        <dbReference type="Pfam" id="PF04734"/>
    </source>
</evidence>
<keyword evidence="6" id="KW-0479">Metal-binding</keyword>
<keyword evidence="6" id="KW-0862">Zinc</keyword>
<keyword evidence="7" id="KW-0746">Sphingolipid metabolism</keyword>
<evidence type="ECO:0000256" key="1">
    <source>
        <dbReference type="ARBA" id="ARBA00009835"/>
    </source>
</evidence>
<protein>
    <recommendedName>
        <fullName evidence="3 7">Neutral ceramidase</fullName>
        <ecNumber evidence="2 7">3.5.1.23</ecNumber>
    </recommendedName>
</protein>
<sequence length="627" mass="69819">MGYASPDQVGKGIHLRQFARCFVISDEIKHVAICVLEASMIVYPIVRSVVEKMQKIDGKDRWSDHNIMITASHTHSGVGGYVDNLVYQLPTFGYVDETFQPLVNGICNTIQKAAKNMQASKIIYGETDVLNISINRSPSAYLANPQEERMKQMLFVGENDKMIGVLNFYPIHPTSMNNTNVLVSSDNVGYAALLLEKKFNPTSLTGEGTFVAAFALTNHADVSPNTKGPRCEFTGKSCNFNTSDCLLQRCIAPGPGRDMFESTKIIGTRLFEGALKIITDKIGREVTGNVNYIHQFIDMSTSKFENVSGCDPAVGVSVLAGTTDGPGLFIVDQGFTTPLISPLIPQFKNDFECHKPKPILVIDKDMIIPYEWLQEKLPTQGFIIGGNLLLGVPGEITTMGGRRIEDTIRKLYGDVNVIAMSLCNSYGGYIVTREEYDVQRYEGASTLFGPHTLQIIIEQFKLLCNAMLKNEELPIGPIPPNYEDKMIPIQSKVWYDAPAFFQKFGDVQTQPREEYRMYDTVCVTFCSANPRNDLRHGGSYMNVERKNDDGTWKVVANDASWETKWIWGRPTPFSVIFGDSQTTACWEIPDTVEAGTYRISHFGKAKALSGKFTDFGNSCRPFNVIVD</sequence>
<dbReference type="InterPro" id="IPR031329">
    <property type="entry name" value="NEUT/ALK_ceramidase_N"/>
</dbReference>
<dbReference type="GO" id="GO:0005576">
    <property type="term" value="C:extracellular region"/>
    <property type="evidence" value="ECO:0007669"/>
    <property type="project" value="TreeGrafter"/>
</dbReference>
<proteinExistence type="inferred from homology"/>
<feature type="binding site" evidence="6">
    <location>
        <position position="395"/>
    </location>
    <ligand>
        <name>Zn(2+)</name>
        <dbReference type="ChEBI" id="CHEBI:29105"/>
    </ligand>
</feature>
<dbReference type="OrthoDB" id="191371at2759"/>
<evidence type="ECO:0000256" key="6">
    <source>
        <dbReference type="PIRSR" id="PIRSR606823-2"/>
    </source>
</evidence>
<dbReference type="Pfam" id="PF17048">
    <property type="entry name" value="Ceramidse_alk_C"/>
    <property type="match status" value="1"/>
</dbReference>
<evidence type="ECO:0000256" key="7">
    <source>
        <dbReference type="RuleBase" id="RU366019"/>
    </source>
</evidence>
<gene>
    <name evidence="10" type="primary">CDase_2</name>
    <name evidence="10" type="ORF">Bhyg_13422</name>
</gene>
<evidence type="ECO:0000256" key="3">
    <source>
        <dbReference type="ARBA" id="ARBA00019235"/>
    </source>
</evidence>
<comment type="similarity">
    <text evidence="1 7">Belongs to the neutral ceramidase family.</text>
</comment>
<dbReference type="GO" id="GO:0042759">
    <property type="term" value="P:long-chain fatty acid biosynthetic process"/>
    <property type="evidence" value="ECO:0007669"/>
    <property type="project" value="TreeGrafter"/>
</dbReference>
<dbReference type="AlphaFoldDB" id="A0A9Q0RWC7"/>
<feature type="binding site" evidence="6">
    <location>
        <position position="73"/>
    </location>
    <ligand>
        <name>Zn(2+)</name>
        <dbReference type="ChEBI" id="CHEBI:29105"/>
    </ligand>
</feature>
<evidence type="ECO:0000256" key="2">
    <source>
        <dbReference type="ARBA" id="ARBA00011891"/>
    </source>
</evidence>
<dbReference type="InterPro" id="IPR006823">
    <property type="entry name" value="Ceramidase_alk"/>
</dbReference>
<dbReference type="Proteomes" id="UP001151699">
    <property type="component" value="Chromosome C"/>
</dbReference>
<dbReference type="PANTHER" id="PTHR12670">
    <property type="entry name" value="CERAMIDASE"/>
    <property type="match status" value="1"/>
</dbReference>
<feature type="binding site" evidence="6">
    <location>
        <position position="429"/>
    </location>
    <ligand>
        <name>Zn(2+)</name>
        <dbReference type="ChEBI" id="CHEBI:29105"/>
    </ligand>
</feature>
<dbReference type="GO" id="GO:0046512">
    <property type="term" value="P:sphingosine biosynthetic process"/>
    <property type="evidence" value="ECO:0007669"/>
    <property type="project" value="TreeGrafter"/>
</dbReference>
<comment type="caution">
    <text evidence="10">The sequence shown here is derived from an EMBL/GenBank/DDBJ whole genome shotgun (WGS) entry which is preliminary data.</text>
</comment>
<feature type="domain" description="Neutral/alkaline non-lysosomal ceramidase C-terminal" evidence="9">
    <location>
        <begin position="463"/>
        <end position="624"/>
    </location>
</feature>
<comment type="cofactor">
    <cofactor evidence="6">
        <name>Zn(2+)</name>
        <dbReference type="ChEBI" id="CHEBI:29105"/>
    </cofactor>
    <text evidence="6">Binds 1 zinc ion per subunit.</text>
</comment>
<keyword evidence="7" id="KW-0443">Lipid metabolism</keyword>
<organism evidence="10 11">
    <name type="scientific">Pseudolycoriella hygida</name>
    <dbReference type="NCBI Taxonomy" id="35572"/>
    <lineage>
        <taxon>Eukaryota</taxon>
        <taxon>Metazoa</taxon>
        <taxon>Ecdysozoa</taxon>
        <taxon>Arthropoda</taxon>
        <taxon>Hexapoda</taxon>
        <taxon>Insecta</taxon>
        <taxon>Pterygota</taxon>
        <taxon>Neoptera</taxon>
        <taxon>Endopterygota</taxon>
        <taxon>Diptera</taxon>
        <taxon>Nematocera</taxon>
        <taxon>Sciaroidea</taxon>
        <taxon>Sciaridae</taxon>
        <taxon>Pseudolycoriella</taxon>
    </lineage>
</organism>
<dbReference type="EMBL" id="WJQU01000004">
    <property type="protein sequence ID" value="KAJ6634842.1"/>
    <property type="molecule type" value="Genomic_DNA"/>
</dbReference>
<dbReference type="Gene3D" id="2.60.40.2300">
    <property type="entry name" value="Neutral/alkaline non-lysosomal ceramidase, C-terminal domain"/>
    <property type="match status" value="1"/>
</dbReference>
<dbReference type="GO" id="GO:0046514">
    <property type="term" value="P:ceramide catabolic process"/>
    <property type="evidence" value="ECO:0007669"/>
    <property type="project" value="InterPro"/>
</dbReference>
<evidence type="ECO:0000259" key="9">
    <source>
        <dbReference type="Pfam" id="PF17048"/>
    </source>
</evidence>
<evidence type="ECO:0000256" key="4">
    <source>
        <dbReference type="ARBA" id="ARBA00022801"/>
    </source>
</evidence>
<dbReference type="Pfam" id="PF04734">
    <property type="entry name" value="Ceramidase_alk"/>
    <property type="match status" value="1"/>
</dbReference>
<dbReference type="EC" id="3.5.1.23" evidence="2 7"/>
<accession>A0A9Q0RWC7</accession>
<reference evidence="10" key="1">
    <citation type="submission" date="2022-07" db="EMBL/GenBank/DDBJ databases">
        <authorList>
            <person name="Trinca V."/>
            <person name="Uliana J.V.C."/>
            <person name="Torres T.T."/>
            <person name="Ward R.J."/>
            <person name="Monesi N."/>
        </authorList>
    </citation>
    <scope>NUCLEOTIDE SEQUENCE</scope>
    <source>
        <strain evidence="10">HSMRA1968</strain>
        <tissue evidence="10">Whole embryos</tissue>
    </source>
</reference>
<name>A0A9Q0RWC7_9DIPT</name>
<feature type="domain" description="Neutral/alkaline non-lysosomal ceramidase N-terminal" evidence="8">
    <location>
        <begin position="1"/>
        <end position="457"/>
    </location>
</feature>
<comment type="catalytic activity">
    <reaction evidence="7">
        <text>an N-acylsphing-4-enine + H2O = sphing-4-enine + a fatty acid</text>
        <dbReference type="Rhea" id="RHEA:20856"/>
        <dbReference type="ChEBI" id="CHEBI:15377"/>
        <dbReference type="ChEBI" id="CHEBI:28868"/>
        <dbReference type="ChEBI" id="CHEBI:52639"/>
        <dbReference type="ChEBI" id="CHEBI:57756"/>
        <dbReference type="EC" id="3.5.1.23"/>
    </reaction>
</comment>
<dbReference type="GO" id="GO:0016020">
    <property type="term" value="C:membrane"/>
    <property type="evidence" value="ECO:0007669"/>
    <property type="project" value="GOC"/>
</dbReference>
<evidence type="ECO:0000313" key="11">
    <source>
        <dbReference type="Proteomes" id="UP001151699"/>
    </source>
</evidence>
<dbReference type="PANTHER" id="PTHR12670:SF1">
    <property type="entry name" value="NEUTRAL CERAMIDASE"/>
    <property type="match status" value="1"/>
</dbReference>
<evidence type="ECO:0000313" key="10">
    <source>
        <dbReference type="EMBL" id="KAJ6634842.1"/>
    </source>
</evidence>
<dbReference type="InterPro" id="IPR038445">
    <property type="entry name" value="NCDase_C_sf"/>
</dbReference>
<dbReference type="GO" id="GO:0046872">
    <property type="term" value="F:metal ion binding"/>
    <property type="evidence" value="ECO:0007669"/>
    <property type="project" value="UniProtKB-KW"/>
</dbReference>
<keyword evidence="11" id="KW-1185">Reference proteome</keyword>